<protein>
    <recommendedName>
        <fullName evidence="4">Superfamily I DNA or RNA helicase</fullName>
    </recommendedName>
</protein>
<sequence length="761" mass="84420">MAPSPPTLEGTCKLLSAPAPGSDVFAAVAAEYAALADEYGPRNVLVLKRHPAGLDSLTEALADADRERDDSGPRSPRVESLPEHASKTIEEYDPTLDRLEYEERIELISLVIDGASRAVPDYLARAADHESFTRDVGQLLLAATRQRIRLDDLEDPHDCLAFLYAMNDRFHAELDDRGYVERADVVPRAVDLLEADADGLRTRVTASFDAVLAVEFEEYRQLDRRYLAALTRDAEVVCLGERHASVERTRVEPGSVDEIAADTGLAVEPIDLEPIRDEGTTPPHQPIARFLATGKPPDQPADADSVGRARRLRTGTAREQVRAVATEIQSLRDRHGWSYDEFAVAVPRIERVPETRRRLRDAGVPTATIGTPSLAEDPAVNELYAVVTCQCERERDGDALERLEDAAAQNATDPRAVSLDRLRARVPEFSPDLLADTAGSSVRRSLERWIRRTDLKGRIAREEEWVDAREQYEGIRRVLEIADFVEETDLVGSDWQGLRRMLRRTIRYDAPYVHAVETRPPTGGVTVCAIDDLKYDSRTAVFLLDLIDENYPGEQFLTQLFPTAWLREMSTYPAVTDPSREDVSDTFATVDVRKTTESSSAAQQNAKRSADAADVGDPFETYHAQRSRRRLALGARAADRILYCCSYERGAGGLRRSYDESRYLHLIDATPGLTLKDVDAGTDATIHGETNAIEALLAQPRGELERVLREASTGGEADLGETEALFEEIAVVLENGEIDDELAKAVRSQFEFAAGEVVRDD</sequence>
<evidence type="ECO:0000256" key="1">
    <source>
        <dbReference type="SAM" id="MobiDB-lite"/>
    </source>
</evidence>
<accession>A0ABD6BFS3</accession>
<dbReference type="SUPFAM" id="SSF52540">
    <property type="entry name" value="P-loop containing nucleoside triphosphate hydrolases"/>
    <property type="match status" value="1"/>
</dbReference>
<dbReference type="InterPro" id="IPR027417">
    <property type="entry name" value="P-loop_NTPase"/>
</dbReference>
<evidence type="ECO:0008006" key="4">
    <source>
        <dbReference type="Google" id="ProtNLM"/>
    </source>
</evidence>
<organism evidence="2 3">
    <name type="scientific">Haloarchaeobius amylolyticus</name>
    <dbReference type="NCBI Taxonomy" id="1198296"/>
    <lineage>
        <taxon>Archaea</taxon>
        <taxon>Methanobacteriati</taxon>
        <taxon>Methanobacteriota</taxon>
        <taxon>Stenosarchaea group</taxon>
        <taxon>Halobacteria</taxon>
        <taxon>Halobacteriales</taxon>
        <taxon>Halorubellaceae</taxon>
        <taxon>Haloarchaeobius</taxon>
    </lineage>
</organism>
<feature type="compositionally biased region" description="Polar residues" evidence="1">
    <location>
        <begin position="597"/>
        <end position="607"/>
    </location>
</feature>
<dbReference type="RefSeq" id="WP_390285953.1">
    <property type="nucleotide sequence ID" value="NZ_JBHUDI010000004.1"/>
</dbReference>
<evidence type="ECO:0000313" key="2">
    <source>
        <dbReference type="EMBL" id="MFD1563411.1"/>
    </source>
</evidence>
<dbReference type="AlphaFoldDB" id="A0ABD6BFS3"/>
<comment type="caution">
    <text evidence="2">The sequence shown here is derived from an EMBL/GenBank/DDBJ whole genome shotgun (WGS) entry which is preliminary data.</text>
</comment>
<feature type="region of interest" description="Disordered" evidence="1">
    <location>
        <begin position="594"/>
        <end position="614"/>
    </location>
</feature>
<gene>
    <name evidence="2" type="ORF">ACFR99_07610</name>
</gene>
<reference evidence="2 3" key="1">
    <citation type="journal article" date="2019" name="Int. J. Syst. Evol. Microbiol.">
        <title>The Global Catalogue of Microorganisms (GCM) 10K type strain sequencing project: providing services to taxonomists for standard genome sequencing and annotation.</title>
        <authorList>
            <consortium name="The Broad Institute Genomics Platform"/>
            <consortium name="The Broad Institute Genome Sequencing Center for Infectious Disease"/>
            <person name="Wu L."/>
            <person name="Ma J."/>
        </authorList>
    </citation>
    <scope>NUCLEOTIDE SEQUENCE [LARGE SCALE GENOMIC DNA]</scope>
    <source>
        <strain evidence="2 3">CGMCC 1.12230</strain>
    </source>
</reference>
<keyword evidence="3" id="KW-1185">Reference proteome</keyword>
<evidence type="ECO:0000313" key="3">
    <source>
        <dbReference type="Proteomes" id="UP001597076"/>
    </source>
</evidence>
<name>A0ABD6BFS3_9EURY</name>
<feature type="compositionally biased region" description="Basic and acidic residues" evidence="1">
    <location>
        <begin position="63"/>
        <end position="86"/>
    </location>
</feature>
<proteinExistence type="predicted"/>
<feature type="region of interest" description="Disordered" evidence="1">
    <location>
        <begin position="61"/>
        <end position="86"/>
    </location>
</feature>
<dbReference type="Proteomes" id="UP001597076">
    <property type="component" value="Unassembled WGS sequence"/>
</dbReference>
<dbReference type="EMBL" id="JBHUDI010000004">
    <property type="protein sequence ID" value="MFD1563411.1"/>
    <property type="molecule type" value="Genomic_DNA"/>
</dbReference>